<evidence type="ECO:0000313" key="3">
    <source>
        <dbReference type="EMBL" id="OMP65720.1"/>
    </source>
</evidence>
<evidence type="ECO:0000259" key="2">
    <source>
        <dbReference type="Pfam" id="PF01970"/>
    </source>
</evidence>
<dbReference type="RefSeq" id="WP_076768043.1">
    <property type="nucleotide sequence ID" value="NZ_MSFI01000031.1"/>
</dbReference>
<feature type="transmembrane region" description="Helical" evidence="1">
    <location>
        <begin position="57"/>
        <end position="78"/>
    </location>
</feature>
<dbReference type="PANTHER" id="PTHR35342">
    <property type="entry name" value="TRICARBOXYLIC TRANSPORT PROTEIN"/>
    <property type="match status" value="1"/>
</dbReference>
<keyword evidence="1" id="KW-1133">Transmembrane helix</keyword>
<accession>A0A1V2A473</accession>
<evidence type="ECO:0000256" key="1">
    <source>
        <dbReference type="SAM" id="Phobius"/>
    </source>
</evidence>
<dbReference type="EMBL" id="MSFI01000031">
    <property type="protein sequence ID" value="OMP65720.1"/>
    <property type="molecule type" value="Genomic_DNA"/>
</dbReference>
<dbReference type="PANTHER" id="PTHR35342:SF5">
    <property type="entry name" value="TRICARBOXYLIC TRANSPORT PROTEIN"/>
    <property type="match status" value="1"/>
</dbReference>
<evidence type="ECO:0000313" key="4">
    <source>
        <dbReference type="Proteomes" id="UP000188613"/>
    </source>
</evidence>
<sequence>MGFLSQVENVLQIDMMLFLVAGVLYGLIIGILPGLGGSIAMALLIPLTFNLTPEQAIVLLISAYGASNFGGSLTSILINTPGDASNAATAFDGFPLAKKGKAGMAIAAAMVASALGGLIGLIVLDLMIPVARKLILAFSYPEFFMLAIFGLTIIAVVTTGSLFKGLISGLIGLMFAYIGTDPIMGSDRFTFGMDYLWDGIPLLAVIIGMFGITEAFSLFTQNTAIAHDVQVKKGGTWLGIKSVFQNFWLFLRSCFIGIYLGMIPGVGGTVASFMAYGTAVQMAKDKEKFGKGAIEGVIAVEAANDSKEGGNLLPTLAFGIPGGASMAVLIGGLMIHGLTPGPDMLTNNLDITYFLIAAAIVGKIVAMLIGLLLGPKLVFVTKIRGSIMAPAIITVSLVGAYGTDGKFGDIMVALLFGLIGYYMVKYGYSRIALIIALVLGKLMESSYHQTMATFGPEGFVTRPIALTLVILTITSLVWHFIKKIKKKNQIKGELAA</sequence>
<feature type="transmembrane region" description="Helical" evidence="1">
    <location>
        <begin position="15"/>
        <end position="45"/>
    </location>
</feature>
<feature type="transmembrane region" description="Helical" evidence="1">
    <location>
        <begin position="200"/>
        <end position="219"/>
    </location>
</feature>
<feature type="domain" description="DUF112" evidence="2">
    <location>
        <begin position="16"/>
        <end position="435"/>
    </location>
</feature>
<comment type="caution">
    <text evidence="3">The sequence shown here is derived from an EMBL/GenBank/DDBJ whole genome shotgun (WGS) entry which is preliminary data.</text>
</comment>
<keyword evidence="1" id="KW-0472">Membrane</keyword>
<name>A0A1V2A473_9BACI</name>
<gene>
    <name evidence="3" type="ORF">BTO28_15755</name>
</gene>
<dbReference type="Proteomes" id="UP000188613">
    <property type="component" value="Unassembled WGS sequence"/>
</dbReference>
<dbReference type="OrthoDB" id="9781349at2"/>
<protein>
    <submittedName>
        <fullName evidence="3">Tricarboxylic transporter</fullName>
    </submittedName>
</protein>
<feature type="transmembrane region" description="Helical" evidence="1">
    <location>
        <begin position="247"/>
        <end position="276"/>
    </location>
</feature>
<feature type="transmembrane region" description="Helical" evidence="1">
    <location>
        <begin position="134"/>
        <end position="156"/>
    </location>
</feature>
<keyword evidence="4" id="KW-1185">Reference proteome</keyword>
<feature type="transmembrane region" description="Helical" evidence="1">
    <location>
        <begin position="351"/>
        <end position="373"/>
    </location>
</feature>
<dbReference type="AlphaFoldDB" id="A0A1V2A473"/>
<reference evidence="3 4" key="1">
    <citation type="submission" date="2016-12" db="EMBL/GenBank/DDBJ databases">
        <title>Domibacillus sp. SAB 38T whole genome sequencing.</title>
        <authorList>
            <person name="Verma A."/>
            <person name="Ojha A.K."/>
            <person name="Krishnamurthi S."/>
        </authorList>
    </citation>
    <scope>NUCLEOTIDE SEQUENCE [LARGE SCALE GENOMIC DNA]</scope>
    <source>
        <strain evidence="3 4">SAB 38</strain>
    </source>
</reference>
<feature type="transmembrane region" description="Helical" evidence="1">
    <location>
        <begin position="460"/>
        <end position="481"/>
    </location>
</feature>
<dbReference type="STRING" id="1714355.BTO28_15755"/>
<organism evidence="3 4">
    <name type="scientific">Domibacillus epiphyticus</name>
    <dbReference type="NCBI Taxonomy" id="1714355"/>
    <lineage>
        <taxon>Bacteria</taxon>
        <taxon>Bacillati</taxon>
        <taxon>Bacillota</taxon>
        <taxon>Bacilli</taxon>
        <taxon>Bacillales</taxon>
        <taxon>Bacillaceae</taxon>
        <taxon>Domibacillus</taxon>
    </lineage>
</organism>
<dbReference type="InterPro" id="IPR002823">
    <property type="entry name" value="DUF112_TM"/>
</dbReference>
<feature type="transmembrane region" description="Helical" evidence="1">
    <location>
        <begin position="385"/>
        <end position="401"/>
    </location>
</feature>
<keyword evidence="1" id="KW-0812">Transmembrane</keyword>
<feature type="transmembrane region" description="Helical" evidence="1">
    <location>
        <begin position="104"/>
        <end position="127"/>
    </location>
</feature>
<feature type="transmembrane region" description="Helical" evidence="1">
    <location>
        <begin position="316"/>
        <end position="339"/>
    </location>
</feature>
<dbReference type="Pfam" id="PF01970">
    <property type="entry name" value="TctA"/>
    <property type="match status" value="1"/>
</dbReference>
<proteinExistence type="predicted"/>